<feature type="compositionally biased region" description="Polar residues" evidence="1">
    <location>
        <begin position="97"/>
        <end position="119"/>
    </location>
</feature>
<evidence type="ECO:0000256" key="1">
    <source>
        <dbReference type="SAM" id="MobiDB-lite"/>
    </source>
</evidence>
<dbReference type="InterPro" id="IPR016821">
    <property type="entry name" value="G0S2"/>
</dbReference>
<sequence length="126" mass="14221">MESLQEFIPFAKEMLSQKPNRGLLKVYLVGSVLAVLGTVIGLVDTVCHPFSCGEPLDAEIILMMAREQRTLEAGVQFQGEKEEEEEEEEDEEETQTHESGATMQNLTRLKTQRLSQRNMANRLHAS</sequence>
<name>A0A6P7ICS4_9TELE</name>
<dbReference type="InParanoid" id="A0A6P7ICS4"/>
<protein>
    <submittedName>
        <fullName evidence="4">G0/G1 switch protein 2-like</fullName>
    </submittedName>
</protein>
<keyword evidence="2" id="KW-0812">Transmembrane</keyword>
<feature type="transmembrane region" description="Helical" evidence="2">
    <location>
        <begin position="22"/>
        <end position="43"/>
    </location>
</feature>
<gene>
    <name evidence="4" type="primary">LOC114436423</name>
</gene>
<feature type="region of interest" description="Disordered" evidence="1">
    <location>
        <begin position="74"/>
        <end position="126"/>
    </location>
</feature>
<dbReference type="PANTHER" id="PTHR15570">
    <property type="entry name" value="G0/G1 SWITCH PROTEIN 2"/>
    <property type="match status" value="1"/>
</dbReference>
<evidence type="ECO:0000313" key="4">
    <source>
        <dbReference type="RefSeq" id="XP_028262486.1"/>
    </source>
</evidence>
<keyword evidence="3" id="KW-1185">Reference proteome</keyword>
<evidence type="ECO:0000256" key="2">
    <source>
        <dbReference type="SAM" id="Phobius"/>
    </source>
</evidence>
<dbReference type="RefSeq" id="XP_028262486.1">
    <property type="nucleotide sequence ID" value="XM_028406685.1"/>
</dbReference>
<dbReference type="OrthoDB" id="9373743at2759"/>
<dbReference type="PANTHER" id="PTHR15570:SF2">
    <property type="entry name" value="G0_G1 SWITCH PROTEIN 2"/>
    <property type="match status" value="1"/>
</dbReference>
<feature type="compositionally biased region" description="Acidic residues" evidence="1">
    <location>
        <begin position="81"/>
        <end position="93"/>
    </location>
</feature>
<accession>A0A6P7ICS4</accession>
<reference evidence="4" key="1">
    <citation type="submission" date="2025-08" db="UniProtKB">
        <authorList>
            <consortium name="RefSeq"/>
        </authorList>
    </citation>
    <scope>IDENTIFICATION</scope>
</reference>
<dbReference type="Proteomes" id="UP000515145">
    <property type="component" value="Chromosome 5"/>
</dbReference>
<dbReference type="AlphaFoldDB" id="A0A6P7ICS4"/>
<keyword evidence="2" id="KW-1133">Transmembrane helix</keyword>
<dbReference type="GeneID" id="114436423"/>
<keyword evidence="2" id="KW-0472">Membrane</keyword>
<organism evidence="3 4">
    <name type="scientific">Parambassis ranga</name>
    <name type="common">Indian glassy fish</name>
    <dbReference type="NCBI Taxonomy" id="210632"/>
    <lineage>
        <taxon>Eukaryota</taxon>
        <taxon>Metazoa</taxon>
        <taxon>Chordata</taxon>
        <taxon>Craniata</taxon>
        <taxon>Vertebrata</taxon>
        <taxon>Euteleostomi</taxon>
        <taxon>Actinopterygii</taxon>
        <taxon>Neopterygii</taxon>
        <taxon>Teleostei</taxon>
        <taxon>Neoteleostei</taxon>
        <taxon>Acanthomorphata</taxon>
        <taxon>Ovalentaria</taxon>
        <taxon>Ambassidae</taxon>
        <taxon>Parambassis</taxon>
    </lineage>
</organism>
<dbReference type="Pfam" id="PF15103">
    <property type="entry name" value="G0-G1_switch_2"/>
    <property type="match status" value="1"/>
</dbReference>
<proteinExistence type="predicted"/>
<evidence type="ECO:0000313" key="3">
    <source>
        <dbReference type="Proteomes" id="UP000515145"/>
    </source>
</evidence>